<keyword evidence="8" id="KW-0378">Hydrolase</keyword>
<feature type="region of interest" description="Domain I" evidence="6">
    <location>
        <begin position="1"/>
        <end position="64"/>
    </location>
</feature>
<dbReference type="GO" id="GO:0009379">
    <property type="term" value="C:Holliday junction helicase complex"/>
    <property type="evidence" value="ECO:0007669"/>
    <property type="project" value="InterPro"/>
</dbReference>
<dbReference type="AlphaFoldDB" id="A0A0G1YHP5"/>
<dbReference type="GO" id="GO:0000400">
    <property type="term" value="F:four-way junction DNA binding"/>
    <property type="evidence" value="ECO:0007669"/>
    <property type="project" value="UniProtKB-UniRule"/>
</dbReference>
<keyword evidence="2 6" id="KW-0227">DNA damage</keyword>
<gene>
    <name evidence="6" type="primary">ruvA</name>
    <name evidence="8" type="ORF">UY92_C0004G0092</name>
</gene>
<evidence type="ECO:0000256" key="1">
    <source>
        <dbReference type="ARBA" id="ARBA00022490"/>
    </source>
</evidence>
<evidence type="ECO:0000313" key="9">
    <source>
        <dbReference type="Proteomes" id="UP000033870"/>
    </source>
</evidence>
<evidence type="ECO:0000256" key="4">
    <source>
        <dbReference type="ARBA" id="ARBA00023172"/>
    </source>
</evidence>
<dbReference type="Gene3D" id="1.10.150.20">
    <property type="entry name" value="5' to 3' exonuclease, C-terminal subdomain"/>
    <property type="match status" value="1"/>
</dbReference>
<dbReference type="Proteomes" id="UP000033870">
    <property type="component" value="Unassembled WGS sequence"/>
</dbReference>
<keyword evidence="8" id="KW-0547">Nucleotide-binding</keyword>
<feature type="domain" description="Helix-hairpin-helix DNA-binding motif class 1" evidence="7">
    <location>
        <begin position="108"/>
        <end position="127"/>
    </location>
</feature>
<dbReference type="Gene3D" id="2.40.50.140">
    <property type="entry name" value="Nucleic acid-binding proteins"/>
    <property type="match status" value="1"/>
</dbReference>
<comment type="domain">
    <text evidence="6">Has three domains with a flexible linker between the domains II and III and assumes an 'L' shape. Domain III is highly mobile and contacts RuvB.</text>
</comment>
<keyword evidence="4 6" id="KW-0233">DNA recombination</keyword>
<comment type="similarity">
    <text evidence="6">Belongs to the RuvA family.</text>
</comment>
<dbReference type="InterPro" id="IPR000085">
    <property type="entry name" value="RuvA"/>
</dbReference>
<dbReference type="GO" id="GO:0009378">
    <property type="term" value="F:four-way junction helicase activity"/>
    <property type="evidence" value="ECO:0007669"/>
    <property type="project" value="InterPro"/>
</dbReference>
<evidence type="ECO:0000256" key="5">
    <source>
        <dbReference type="ARBA" id="ARBA00023204"/>
    </source>
</evidence>
<dbReference type="Pfam" id="PF14520">
    <property type="entry name" value="HHH_5"/>
    <property type="match status" value="1"/>
</dbReference>
<keyword evidence="1 6" id="KW-0963">Cytoplasm</keyword>
<dbReference type="SMART" id="SM00278">
    <property type="entry name" value="HhH1"/>
    <property type="match status" value="2"/>
</dbReference>
<sequence>MISFVRGTVFMARPGALGVLTASGVGYEIHLPSAQARAKQIGAEVSFYTYLRVSDQAQDLYGFETLEERDFFILLMTVSGVGPKSALNILSLGSMDNIKSAIARGDVKYLTAVQGMGKKTAERVVVELKSKISGANLDVPGEAMGGALGDVVGALVSMGYSPDEARQAAQELDPADKTSEELVREALRRLAR</sequence>
<dbReference type="InterPro" id="IPR012340">
    <property type="entry name" value="NA-bd_OB-fold"/>
</dbReference>
<evidence type="ECO:0000313" key="8">
    <source>
        <dbReference type="EMBL" id="KKW42756.1"/>
    </source>
</evidence>
<dbReference type="InterPro" id="IPR010994">
    <property type="entry name" value="RuvA_2-like"/>
</dbReference>
<dbReference type="GO" id="GO:0005737">
    <property type="term" value="C:cytoplasm"/>
    <property type="evidence" value="ECO:0007669"/>
    <property type="project" value="UniProtKB-SubCell"/>
</dbReference>
<evidence type="ECO:0000256" key="3">
    <source>
        <dbReference type="ARBA" id="ARBA00023125"/>
    </source>
</evidence>
<organism evidence="8 9">
    <name type="scientific">Candidatus Magasanikbacteria bacterium GW2011_GWA2_56_11</name>
    <dbReference type="NCBI Taxonomy" id="1619044"/>
    <lineage>
        <taxon>Bacteria</taxon>
        <taxon>Candidatus Magasanikiibacteriota</taxon>
    </lineage>
</organism>
<comment type="subunit">
    <text evidence="6">Homotetramer. Forms an RuvA(8)-RuvB(12)-Holliday junction (HJ) complex. HJ DNA is sandwiched between 2 RuvA tetramers; dsDNA enters through RuvA and exits via RuvB. An RuvB hexamer assembles on each DNA strand where it exits the tetramer. Each RuvB hexamer is contacted by two RuvA subunits (via domain III) on 2 adjacent RuvB subunits; this complex drives branch migration. In the full resolvosome a probable DNA-RuvA(4)-RuvB(12)-RuvC(2) complex forms which resolves the HJ.</text>
</comment>
<keyword evidence="5 6" id="KW-0234">DNA repair</keyword>
<dbReference type="STRING" id="1619044.UY92_C0004G0092"/>
<dbReference type="GO" id="GO:0006310">
    <property type="term" value="P:DNA recombination"/>
    <property type="evidence" value="ECO:0007669"/>
    <property type="project" value="UniProtKB-UniRule"/>
</dbReference>
<comment type="caution">
    <text evidence="6">Lacks conserved residue(s) required for the propagation of feature annotation.</text>
</comment>
<dbReference type="SUPFAM" id="SSF46929">
    <property type="entry name" value="DNA helicase RuvA subunit, C-terminal domain"/>
    <property type="match status" value="1"/>
</dbReference>
<accession>A0A0G1YHP5</accession>
<dbReference type="Gene3D" id="1.10.8.10">
    <property type="entry name" value="DNA helicase RuvA subunit, C-terminal domain"/>
    <property type="match status" value="1"/>
</dbReference>
<feature type="domain" description="Helix-hairpin-helix DNA-binding motif class 1" evidence="7">
    <location>
        <begin position="73"/>
        <end position="92"/>
    </location>
</feature>
<evidence type="ECO:0000256" key="2">
    <source>
        <dbReference type="ARBA" id="ARBA00022763"/>
    </source>
</evidence>
<feature type="region of interest" description="Domain III" evidence="6">
    <location>
        <begin position="143"/>
        <end position="192"/>
    </location>
</feature>
<keyword evidence="8" id="KW-0067">ATP-binding</keyword>
<reference evidence="8 9" key="1">
    <citation type="journal article" date="2015" name="Nature">
        <title>rRNA introns, odd ribosomes, and small enigmatic genomes across a large radiation of phyla.</title>
        <authorList>
            <person name="Brown C.T."/>
            <person name="Hug L.A."/>
            <person name="Thomas B.C."/>
            <person name="Sharon I."/>
            <person name="Castelle C.J."/>
            <person name="Singh A."/>
            <person name="Wilkins M.J."/>
            <person name="Williams K.H."/>
            <person name="Banfield J.F."/>
        </authorList>
    </citation>
    <scope>NUCLEOTIDE SEQUENCE [LARGE SCALE GENOMIC DNA]</scope>
</reference>
<dbReference type="CDD" id="cd14332">
    <property type="entry name" value="UBA_RuvA_C"/>
    <property type="match status" value="1"/>
</dbReference>
<comment type="subcellular location">
    <subcellularLocation>
        <location evidence="6">Cytoplasm</location>
    </subcellularLocation>
</comment>
<keyword evidence="8" id="KW-0347">Helicase</keyword>
<protein>
    <recommendedName>
        <fullName evidence="6">Holliday junction branch migration complex subunit RuvA</fullName>
    </recommendedName>
</protein>
<proteinExistence type="inferred from homology"/>
<comment type="caution">
    <text evidence="8">The sequence shown here is derived from an EMBL/GenBank/DDBJ whole genome shotgun (WGS) entry which is preliminary data.</text>
</comment>
<keyword evidence="3 6" id="KW-0238">DNA-binding</keyword>
<dbReference type="InterPro" id="IPR011114">
    <property type="entry name" value="RuvA_C"/>
</dbReference>
<dbReference type="SUPFAM" id="SSF47781">
    <property type="entry name" value="RuvA domain 2-like"/>
    <property type="match status" value="1"/>
</dbReference>
<name>A0A0G1YHP5_9BACT</name>
<comment type="function">
    <text evidence="6">The RuvA-RuvB-RuvC complex processes Holliday junction (HJ) DNA during genetic recombination and DNA repair, while the RuvA-RuvB complex plays an important role in the rescue of blocked DNA replication forks via replication fork reversal (RFR). RuvA specifically binds to HJ cruciform DNA, conferring on it an open structure. The RuvB hexamer acts as an ATP-dependent pump, pulling dsDNA into and through the RuvAB complex. HJ branch migration allows RuvC to scan DNA until it finds its consensus sequence, where it cleaves and resolves the cruciform DNA.</text>
</comment>
<dbReference type="EMBL" id="LCRX01000004">
    <property type="protein sequence ID" value="KKW42756.1"/>
    <property type="molecule type" value="Genomic_DNA"/>
</dbReference>
<dbReference type="InterPro" id="IPR036267">
    <property type="entry name" value="RuvA_C_sf"/>
</dbReference>
<dbReference type="InterPro" id="IPR013849">
    <property type="entry name" value="DNA_helicase_Holl-junc_RuvA_I"/>
</dbReference>
<dbReference type="InterPro" id="IPR003583">
    <property type="entry name" value="Hlx-hairpin-Hlx_DNA-bd_motif"/>
</dbReference>
<dbReference type="Pfam" id="PF07499">
    <property type="entry name" value="RuvA_C"/>
    <property type="match status" value="1"/>
</dbReference>
<dbReference type="GO" id="GO:0005524">
    <property type="term" value="F:ATP binding"/>
    <property type="evidence" value="ECO:0007669"/>
    <property type="project" value="InterPro"/>
</dbReference>
<dbReference type="GO" id="GO:0006281">
    <property type="term" value="P:DNA repair"/>
    <property type="evidence" value="ECO:0007669"/>
    <property type="project" value="UniProtKB-UniRule"/>
</dbReference>
<dbReference type="NCBIfam" id="TIGR00084">
    <property type="entry name" value="ruvA"/>
    <property type="match status" value="1"/>
</dbReference>
<evidence type="ECO:0000259" key="7">
    <source>
        <dbReference type="SMART" id="SM00278"/>
    </source>
</evidence>
<dbReference type="SUPFAM" id="SSF50249">
    <property type="entry name" value="Nucleic acid-binding proteins"/>
    <property type="match status" value="1"/>
</dbReference>
<dbReference type="Pfam" id="PF01330">
    <property type="entry name" value="RuvA_N"/>
    <property type="match status" value="1"/>
</dbReference>
<evidence type="ECO:0000256" key="6">
    <source>
        <dbReference type="HAMAP-Rule" id="MF_00031"/>
    </source>
</evidence>
<dbReference type="GO" id="GO:0048476">
    <property type="term" value="C:Holliday junction resolvase complex"/>
    <property type="evidence" value="ECO:0007669"/>
    <property type="project" value="UniProtKB-UniRule"/>
</dbReference>
<dbReference type="HAMAP" id="MF_00031">
    <property type="entry name" value="DNA_HJ_migration_RuvA"/>
    <property type="match status" value="1"/>
</dbReference>